<proteinExistence type="predicted"/>
<gene>
    <name evidence="2" type="ORF">HB375_05020</name>
</gene>
<reference evidence="2 3" key="1">
    <citation type="submission" date="2020-03" db="EMBL/GenBank/DDBJ databases">
        <title>The genome sequence of Microvirga sp. c23x22.</title>
        <authorList>
            <person name="Zhang X."/>
        </authorList>
    </citation>
    <scope>NUCLEOTIDE SEQUENCE [LARGE SCALE GENOMIC DNA]</scope>
    <source>
        <strain evidence="3">c23x22</strain>
    </source>
</reference>
<accession>A0ABX0V7Z8</accession>
<evidence type="ECO:0000256" key="1">
    <source>
        <dbReference type="SAM" id="SignalP"/>
    </source>
</evidence>
<name>A0ABX0V7Z8_9HYPH</name>
<protein>
    <submittedName>
        <fullName evidence="2">Uncharacterized protein</fullName>
    </submittedName>
</protein>
<evidence type="ECO:0000313" key="2">
    <source>
        <dbReference type="EMBL" id="NIX75977.1"/>
    </source>
</evidence>
<evidence type="ECO:0000313" key="3">
    <source>
        <dbReference type="Proteomes" id="UP000707352"/>
    </source>
</evidence>
<dbReference type="RefSeq" id="WP_167671894.1">
    <property type="nucleotide sequence ID" value="NZ_JAATJS010000002.1"/>
</dbReference>
<comment type="caution">
    <text evidence="2">The sequence shown here is derived from an EMBL/GenBank/DDBJ whole genome shotgun (WGS) entry which is preliminary data.</text>
</comment>
<feature type="signal peptide" evidence="1">
    <location>
        <begin position="1"/>
        <end position="24"/>
    </location>
</feature>
<keyword evidence="1" id="KW-0732">Signal</keyword>
<feature type="chain" id="PRO_5046167898" evidence="1">
    <location>
        <begin position="25"/>
        <end position="172"/>
    </location>
</feature>
<organism evidence="2 3">
    <name type="scientific">Microvirga terricola</name>
    <dbReference type="NCBI Taxonomy" id="2719797"/>
    <lineage>
        <taxon>Bacteria</taxon>
        <taxon>Pseudomonadati</taxon>
        <taxon>Pseudomonadota</taxon>
        <taxon>Alphaproteobacteria</taxon>
        <taxon>Hyphomicrobiales</taxon>
        <taxon>Methylobacteriaceae</taxon>
        <taxon>Microvirga</taxon>
    </lineage>
</organism>
<dbReference type="Proteomes" id="UP000707352">
    <property type="component" value="Unassembled WGS sequence"/>
</dbReference>
<dbReference type="EMBL" id="JAATJS010000002">
    <property type="protein sequence ID" value="NIX75977.1"/>
    <property type="molecule type" value="Genomic_DNA"/>
</dbReference>
<sequence>MTRSVKWILLAVTLAAATPSSGQARKLDAFLGEFQGGCTGSDEYGAFVASLGEWYTSSGSLQNPIVAPEEIKKAMGPLRAVDRGEYVSISVPLAGTFKGLPVSGLEFELGNENGIHTEAILFASKLSEVRRLLGRSVVASRKTLAKKFPNSVPSIDIVQEKGQVKILCILSD</sequence>
<keyword evidence="3" id="KW-1185">Reference proteome</keyword>